<proteinExistence type="predicted"/>
<organism evidence="1 2">
    <name type="scientific">Mycobacterium heckeshornense</name>
    <dbReference type="NCBI Taxonomy" id="110505"/>
    <lineage>
        <taxon>Bacteria</taxon>
        <taxon>Bacillati</taxon>
        <taxon>Actinomycetota</taxon>
        <taxon>Actinomycetes</taxon>
        <taxon>Mycobacteriales</taxon>
        <taxon>Mycobacteriaceae</taxon>
        <taxon>Mycobacterium</taxon>
    </lineage>
</organism>
<evidence type="ECO:0000313" key="2">
    <source>
        <dbReference type="Proteomes" id="UP000595446"/>
    </source>
</evidence>
<dbReference type="EMBL" id="AP024237">
    <property type="protein sequence ID" value="BCO37120.1"/>
    <property type="molecule type" value="Genomic_DNA"/>
</dbReference>
<name>A0A2G8B2Q4_9MYCO</name>
<dbReference type="AlphaFoldDB" id="A0A2G8B2Q4"/>
<evidence type="ECO:0000313" key="1">
    <source>
        <dbReference type="EMBL" id="BCO37120.1"/>
    </source>
</evidence>
<dbReference type="RefSeq" id="WP_048890871.1">
    <property type="nucleotide sequence ID" value="NZ_AP024237.1"/>
</dbReference>
<dbReference type="Proteomes" id="UP000595446">
    <property type="component" value="Chromosome"/>
</dbReference>
<sequence>MTTIKVLLAAALGALAASMTLVASTPAHAGPPDWCTSITAPDNQLTPCYRSYTLGESWARQAFLHETTSVGKRPQDVIGTAPQAADFCRAGLLQVPSGLRPDQRAFLMGCAEVLGGLAESHGIKW</sequence>
<gene>
    <name evidence="1" type="ORF">MHEC_35530</name>
</gene>
<keyword evidence="2" id="KW-1185">Reference proteome</keyword>
<reference evidence="1 2" key="1">
    <citation type="submission" date="2020-12" db="EMBL/GenBank/DDBJ databases">
        <title>Complete genome sequence of Mycobacterium heckeshornense JCM 15655T, closely related to a pathogenic non-tuberculous mycobacterial species Mycobacterium xenopi.</title>
        <authorList>
            <person name="Yoshida M."/>
            <person name="Fukano H."/>
            <person name="Asakura T."/>
            <person name="Suzuki M."/>
            <person name="Hoshino Y."/>
        </authorList>
    </citation>
    <scope>NUCLEOTIDE SEQUENCE [LARGE SCALE GENOMIC DNA]</scope>
    <source>
        <strain evidence="1 2">JCM 15655</strain>
    </source>
</reference>
<protein>
    <submittedName>
        <fullName evidence="1">Uncharacterized protein</fullName>
    </submittedName>
</protein>
<accession>A0A2G8B2Q4</accession>
<dbReference type="OrthoDB" id="9885231at2"/>